<dbReference type="Proteomes" id="UP000198615">
    <property type="component" value="Unassembled WGS sequence"/>
</dbReference>
<dbReference type="Pfam" id="PF00027">
    <property type="entry name" value="cNMP_binding"/>
    <property type="match status" value="1"/>
</dbReference>
<feature type="domain" description="Cyclic nucleotide-binding" evidence="6">
    <location>
        <begin position="63"/>
        <end position="200"/>
    </location>
</feature>
<protein>
    <submittedName>
        <fullName evidence="8">Fe-S-cluster-containing hydrogenase component 2</fullName>
    </submittedName>
</protein>
<dbReference type="PANTHER" id="PTHR42859">
    <property type="entry name" value="OXIDOREDUCTASE"/>
    <property type="match status" value="1"/>
</dbReference>
<dbReference type="PROSITE" id="PS00198">
    <property type="entry name" value="4FE4S_FER_1"/>
    <property type="match status" value="1"/>
</dbReference>
<dbReference type="GO" id="GO:0051539">
    <property type="term" value="F:4 iron, 4 sulfur cluster binding"/>
    <property type="evidence" value="ECO:0007669"/>
    <property type="project" value="UniProtKB-KW"/>
</dbReference>
<dbReference type="InterPro" id="IPR018490">
    <property type="entry name" value="cNMP-bd_dom_sf"/>
</dbReference>
<dbReference type="EMBL" id="FNBW01000015">
    <property type="protein sequence ID" value="SDG36690.1"/>
    <property type="molecule type" value="Genomic_DNA"/>
</dbReference>
<proteinExistence type="predicted"/>
<dbReference type="PROSITE" id="PS51379">
    <property type="entry name" value="4FE4S_FER_2"/>
    <property type="match status" value="2"/>
</dbReference>
<dbReference type="InterPro" id="IPR017896">
    <property type="entry name" value="4Fe4S_Fe-S-bd"/>
</dbReference>
<evidence type="ECO:0000256" key="4">
    <source>
        <dbReference type="ARBA" id="ARBA00023004"/>
    </source>
</evidence>
<keyword evidence="2" id="KW-0479">Metal-binding</keyword>
<evidence type="ECO:0000313" key="8">
    <source>
        <dbReference type="EMBL" id="SDG36690.1"/>
    </source>
</evidence>
<dbReference type="PROSITE" id="PS50042">
    <property type="entry name" value="CNMP_BINDING_3"/>
    <property type="match status" value="2"/>
</dbReference>
<dbReference type="Gene3D" id="2.60.120.10">
    <property type="entry name" value="Jelly Rolls"/>
    <property type="match status" value="2"/>
</dbReference>
<keyword evidence="5" id="KW-0411">Iron-sulfur</keyword>
<dbReference type="OrthoDB" id="9779457at2"/>
<dbReference type="InterPro" id="IPR017900">
    <property type="entry name" value="4Fe4S_Fe_S_CS"/>
</dbReference>
<dbReference type="GO" id="GO:0046872">
    <property type="term" value="F:metal ion binding"/>
    <property type="evidence" value="ECO:0007669"/>
    <property type="project" value="UniProtKB-KW"/>
</dbReference>
<sequence>MLSPATAISRPRRWDNPFDPDLAVGAVERILAAPVFRDLDPDRFPPGLLLADIVRNDARINRYQRGDIVVREGDYGNSVFVILTGTACVLYAGLPDSNRAMPRRRRSVWRALSQLWGNSPEIETRTLSPRSGAVHLRADRDRAYLPDIDRVMAEQSIIPLGHGDMFGEISALSRTPRTATVFAGTDCEVIELRWQGLRDLRARDPGLRETVDHLHRTRSLLAHLAESPLFAHLDAETRAVVAEEIRFENHGTQELFPTGEVPSDSSEPLAGEPLIAEEGSLADDLIMVRAGFARVTEHLDHGDRTVGYLKNNDVFGFEELVRQWRSGAARPLRYSLRAIGYLDILRVPALVMERYVLPTLPEHLLPTETPAEAPSTPVWKRDESATGIEQPLVNFLIDERIINGTQSMVIDLDRCTGCDDCVKACAATHDGNPRFVRQGPSHGDVMIAHACMHCVDAVCLIGCPTGAIQRDLSLGDVHINDETCIGCGTCARSCPYDNIVMVEIADRAGQVITDRETGTAIHRATKCDLCAGQLGGPACQRACPNDALVRLDMSDPGELVAWLRR</sequence>
<dbReference type="InterPro" id="IPR018488">
    <property type="entry name" value="cNMP-bd_CS"/>
</dbReference>
<keyword evidence="9" id="KW-1185">Reference proteome</keyword>
<feature type="domain" description="Cyclic nucleotide-binding" evidence="6">
    <location>
        <begin position="229"/>
        <end position="359"/>
    </location>
</feature>
<dbReference type="InterPro" id="IPR050294">
    <property type="entry name" value="RnfB_subfamily"/>
</dbReference>
<evidence type="ECO:0000259" key="6">
    <source>
        <dbReference type="PROSITE" id="PS50042"/>
    </source>
</evidence>
<keyword evidence="1" id="KW-0004">4Fe-4S</keyword>
<dbReference type="RefSeq" id="WP_093153495.1">
    <property type="nucleotide sequence ID" value="NZ_FNBW01000015.1"/>
</dbReference>
<keyword evidence="3" id="KW-0677">Repeat</keyword>
<evidence type="ECO:0000256" key="1">
    <source>
        <dbReference type="ARBA" id="ARBA00022485"/>
    </source>
</evidence>
<dbReference type="AlphaFoldDB" id="A0A8G2BLB6"/>
<evidence type="ECO:0000256" key="2">
    <source>
        <dbReference type="ARBA" id="ARBA00022723"/>
    </source>
</evidence>
<evidence type="ECO:0000256" key="5">
    <source>
        <dbReference type="ARBA" id="ARBA00023014"/>
    </source>
</evidence>
<evidence type="ECO:0000313" key="9">
    <source>
        <dbReference type="Proteomes" id="UP000198615"/>
    </source>
</evidence>
<gene>
    <name evidence="8" type="ORF">SAMN05660686_04180</name>
</gene>
<feature type="domain" description="4Fe-4S ferredoxin-type" evidence="7">
    <location>
        <begin position="406"/>
        <end position="425"/>
    </location>
</feature>
<dbReference type="SUPFAM" id="SSF51206">
    <property type="entry name" value="cAMP-binding domain-like"/>
    <property type="match status" value="2"/>
</dbReference>
<accession>A0A8G2BLB6</accession>
<evidence type="ECO:0000256" key="3">
    <source>
        <dbReference type="ARBA" id="ARBA00022737"/>
    </source>
</evidence>
<reference evidence="8 9" key="1">
    <citation type="submission" date="2016-10" db="EMBL/GenBank/DDBJ databases">
        <authorList>
            <person name="Varghese N."/>
            <person name="Submissions S."/>
        </authorList>
    </citation>
    <scope>NUCLEOTIDE SEQUENCE [LARGE SCALE GENOMIC DNA]</scope>
    <source>
        <strain evidence="8 9">DSM 18839</strain>
    </source>
</reference>
<dbReference type="PANTHER" id="PTHR42859:SF17">
    <property type="entry name" value="ELECTRON TRANSPORT PROTEIN HYDN-RELATED"/>
    <property type="match status" value="1"/>
</dbReference>
<dbReference type="SUPFAM" id="SSF54862">
    <property type="entry name" value="4Fe-4S ferredoxins"/>
    <property type="match status" value="1"/>
</dbReference>
<dbReference type="InterPro" id="IPR014710">
    <property type="entry name" value="RmlC-like_jellyroll"/>
</dbReference>
<evidence type="ECO:0000259" key="7">
    <source>
        <dbReference type="PROSITE" id="PS51379"/>
    </source>
</evidence>
<dbReference type="InterPro" id="IPR000595">
    <property type="entry name" value="cNMP-bd_dom"/>
</dbReference>
<feature type="domain" description="4Fe-4S ferredoxin-type" evidence="7">
    <location>
        <begin position="475"/>
        <end position="504"/>
    </location>
</feature>
<dbReference type="Gene3D" id="3.30.70.20">
    <property type="match status" value="2"/>
</dbReference>
<name>A0A8G2BLB6_9PROT</name>
<keyword evidence="4" id="KW-0408">Iron</keyword>
<dbReference type="Pfam" id="PF12838">
    <property type="entry name" value="Fer4_7"/>
    <property type="match status" value="1"/>
</dbReference>
<dbReference type="CDD" id="cd00038">
    <property type="entry name" value="CAP_ED"/>
    <property type="match status" value="1"/>
</dbReference>
<dbReference type="PROSITE" id="PS00888">
    <property type="entry name" value="CNMP_BINDING_1"/>
    <property type="match status" value="1"/>
</dbReference>
<comment type="caution">
    <text evidence="8">The sequence shown here is derived from an EMBL/GenBank/DDBJ whole genome shotgun (WGS) entry which is preliminary data.</text>
</comment>
<dbReference type="CDD" id="cd16367">
    <property type="entry name" value="DMSOR_beta_like"/>
    <property type="match status" value="1"/>
</dbReference>
<organism evidence="8 9">
    <name type="scientific">Thalassobaculum litoreum DSM 18839</name>
    <dbReference type="NCBI Taxonomy" id="1123362"/>
    <lineage>
        <taxon>Bacteria</taxon>
        <taxon>Pseudomonadati</taxon>
        <taxon>Pseudomonadota</taxon>
        <taxon>Alphaproteobacteria</taxon>
        <taxon>Rhodospirillales</taxon>
        <taxon>Thalassobaculaceae</taxon>
        <taxon>Thalassobaculum</taxon>
    </lineage>
</organism>